<gene>
    <name evidence="1" type="ORF">ERUC_LOCUS12542</name>
</gene>
<dbReference type="AlphaFoldDB" id="A0ABC8JL06"/>
<dbReference type="EMBL" id="CAKOAT010118821">
    <property type="protein sequence ID" value="CAH8332151.1"/>
    <property type="molecule type" value="Genomic_DNA"/>
</dbReference>
<dbReference type="Proteomes" id="UP001642260">
    <property type="component" value="Unassembled WGS sequence"/>
</dbReference>
<accession>A0ABC8JL06</accession>
<evidence type="ECO:0000313" key="1">
    <source>
        <dbReference type="EMBL" id="CAH8332151.1"/>
    </source>
</evidence>
<protein>
    <submittedName>
        <fullName evidence="1">Uncharacterized protein</fullName>
    </submittedName>
</protein>
<proteinExistence type="predicted"/>
<reference evidence="1 2" key="1">
    <citation type="submission" date="2022-03" db="EMBL/GenBank/DDBJ databases">
        <authorList>
            <person name="Macdonald S."/>
            <person name="Ahmed S."/>
            <person name="Newling K."/>
        </authorList>
    </citation>
    <scope>NUCLEOTIDE SEQUENCE [LARGE SCALE GENOMIC DNA]</scope>
</reference>
<sequence length="95" mass="10511">MLNLEVDSSKAIHFKIDEEDATLSHGNKATKISKKIMDGKMTINLEVASSKSIDLGIVQVMQIFVKKLKRKSIAMKDVASFDTIKNVKAKIYGGQ</sequence>
<comment type="caution">
    <text evidence="1">The sequence shown here is derived from an EMBL/GenBank/DDBJ whole genome shotgun (WGS) entry which is preliminary data.</text>
</comment>
<evidence type="ECO:0000313" key="2">
    <source>
        <dbReference type="Proteomes" id="UP001642260"/>
    </source>
</evidence>
<name>A0ABC8JL06_ERUVS</name>
<dbReference type="Gene3D" id="3.10.20.90">
    <property type="entry name" value="Phosphatidylinositol 3-kinase Catalytic Subunit, Chain A, domain 1"/>
    <property type="match status" value="1"/>
</dbReference>
<keyword evidence="2" id="KW-1185">Reference proteome</keyword>
<organism evidence="1 2">
    <name type="scientific">Eruca vesicaria subsp. sativa</name>
    <name type="common">Garden rocket</name>
    <name type="synonym">Eruca sativa</name>
    <dbReference type="NCBI Taxonomy" id="29727"/>
    <lineage>
        <taxon>Eukaryota</taxon>
        <taxon>Viridiplantae</taxon>
        <taxon>Streptophyta</taxon>
        <taxon>Embryophyta</taxon>
        <taxon>Tracheophyta</taxon>
        <taxon>Spermatophyta</taxon>
        <taxon>Magnoliopsida</taxon>
        <taxon>eudicotyledons</taxon>
        <taxon>Gunneridae</taxon>
        <taxon>Pentapetalae</taxon>
        <taxon>rosids</taxon>
        <taxon>malvids</taxon>
        <taxon>Brassicales</taxon>
        <taxon>Brassicaceae</taxon>
        <taxon>Brassiceae</taxon>
        <taxon>Eruca</taxon>
    </lineage>
</organism>